<dbReference type="InterPro" id="IPR049551">
    <property type="entry name" value="PKS_DH_C"/>
</dbReference>
<dbReference type="SUPFAM" id="SSF51735">
    <property type="entry name" value="NAD(P)-binding Rossmann-fold domains"/>
    <property type="match status" value="2"/>
</dbReference>
<dbReference type="InterPro" id="IPR014031">
    <property type="entry name" value="Ketoacyl_synth_C"/>
</dbReference>
<keyword evidence="8" id="KW-0012">Acyltransferase</keyword>
<dbReference type="Pfam" id="PF14765">
    <property type="entry name" value="PS-DH"/>
    <property type="match status" value="1"/>
</dbReference>
<dbReference type="GO" id="GO:0016491">
    <property type="term" value="F:oxidoreductase activity"/>
    <property type="evidence" value="ECO:0007669"/>
    <property type="project" value="UniProtKB-KW"/>
</dbReference>
<keyword evidence="2" id="KW-0596">Phosphopantetheine</keyword>
<keyword evidence="6" id="KW-0560">Oxidoreductase</keyword>
<dbReference type="SMART" id="SM00826">
    <property type="entry name" value="PKS_DH"/>
    <property type="match status" value="1"/>
</dbReference>
<dbReference type="CDD" id="cd00833">
    <property type="entry name" value="PKS"/>
    <property type="match status" value="1"/>
</dbReference>
<dbReference type="SUPFAM" id="SSF50129">
    <property type="entry name" value="GroES-like"/>
    <property type="match status" value="1"/>
</dbReference>
<accession>A0AAJ0FXN5</accession>
<dbReference type="PROSITE" id="PS00012">
    <property type="entry name" value="PHOSPHOPANTETHEINE"/>
    <property type="match status" value="1"/>
</dbReference>
<dbReference type="Pfam" id="PF00698">
    <property type="entry name" value="Acyl_transf_1"/>
    <property type="match status" value="1"/>
</dbReference>
<dbReference type="Gene3D" id="3.30.70.3290">
    <property type="match status" value="1"/>
</dbReference>
<dbReference type="InterPro" id="IPR049552">
    <property type="entry name" value="PKS_DH_N"/>
</dbReference>
<dbReference type="InterPro" id="IPR036291">
    <property type="entry name" value="NAD(P)-bd_dom_sf"/>
</dbReference>
<dbReference type="Pfam" id="PF08242">
    <property type="entry name" value="Methyltransf_12"/>
    <property type="match status" value="1"/>
</dbReference>
<dbReference type="GO" id="GO:0044550">
    <property type="term" value="P:secondary metabolite biosynthetic process"/>
    <property type="evidence" value="ECO:0007669"/>
    <property type="project" value="TreeGrafter"/>
</dbReference>
<dbReference type="InterPro" id="IPR016036">
    <property type="entry name" value="Malonyl_transacylase_ACP-bd"/>
</dbReference>
<dbReference type="CDD" id="cd02440">
    <property type="entry name" value="AdoMet_MTases"/>
    <property type="match status" value="1"/>
</dbReference>
<reference evidence="12" key="1">
    <citation type="submission" date="2023-06" db="EMBL/GenBank/DDBJ databases">
        <title>Conoideocrella luteorostrata (Hypocreales: Clavicipitaceae), a potential biocontrol fungus for elongate hemlock scale in United States Christmas tree production areas.</title>
        <authorList>
            <person name="Barrett H."/>
            <person name="Lovett B."/>
            <person name="Macias A.M."/>
            <person name="Stajich J.E."/>
            <person name="Kasson M.T."/>
        </authorList>
    </citation>
    <scope>NUCLEOTIDE SEQUENCE</scope>
    <source>
        <strain evidence="12">ARSEF 14590</strain>
    </source>
</reference>
<dbReference type="FunFam" id="3.40.50.720:FF:000209">
    <property type="entry name" value="Polyketide synthase Pks12"/>
    <property type="match status" value="1"/>
</dbReference>
<dbReference type="InterPro" id="IPR036736">
    <property type="entry name" value="ACP-like_sf"/>
</dbReference>
<dbReference type="Gene3D" id="1.10.1200.10">
    <property type="entry name" value="ACP-like"/>
    <property type="match status" value="1"/>
</dbReference>
<evidence type="ECO:0000259" key="11">
    <source>
        <dbReference type="PROSITE" id="PS52019"/>
    </source>
</evidence>
<dbReference type="Pfam" id="PF00109">
    <property type="entry name" value="ketoacyl-synt"/>
    <property type="match status" value="1"/>
</dbReference>
<dbReference type="SMART" id="SM00825">
    <property type="entry name" value="PKS_KS"/>
    <property type="match status" value="1"/>
</dbReference>
<dbReference type="InterPro" id="IPR020843">
    <property type="entry name" value="ER"/>
</dbReference>
<gene>
    <name evidence="12" type="ORF">QQS21_001304</name>
</gene>
<evidence type="ECO:0000256" key="5">
    <source>
        <dbReference type="ARBA" id="ARBA00022857"/>
    </source>
</evidence>
<dbReference type="Gene3D" id="3.40.50.150">
    <property type="entry name" value="Vaccinia Virus protein VP39"/>
    <property type="match status" value="1"/>
</dbReference>
<dbReference type="InterPro" id="IPR049900">
    <property type="entry name" value="PKS_mFAS_DH"/>
</dbReference>
<dbReference type="Pfam" id="PF08659">
    <property type="entry name" value="KR"/>
    <property type="match status" value="1"/>
</dbReference>
<dbReference type="SUPFAM" id="SSF47336">
    <property type="entry name" value="ACP-like"/>
    <property type="match status" value="1"/>
</dbReference>
<dbReference type="InterPro" id="IPR013968">
    <property type="entry name" value="PKS_KR"/>
</dbReference>
<keyword evidence="13" id="KW-1185">Reference proteome</keyword>
<keyword evidence="3" id="KW-0597">Phosphoprotein</keyword>
<dbReference type="SMART" id="SM00822">
    <property type="entry name" value="PKS_KR"/>
    <property type="match status" value="1"/>
</dbReference>
<dbReference type="InterPro" id="IPR001227">
    <property type="entry name" value="Ac_transferase_dom_sf"/>
</dbReference>
<dbReference type="InterPro" id="IPR011032">
    <property type="entry name" value="GroES-like_sf"/>
</dbReference>
<feature type="active site" description="Proton acceptor; for dehydratase activity" evidence="9">
    <location>
        <position position="975"/>
    </location>
</feature>
<dbReference type="InterPro" id="IPR020841">
    <property type="entry name" value="PKS_Beta-ketoAc_synthase_dom"/>
</dbReference>
<dbReference type="GO" id="GO:0004312">
    <property type="term" value="F:fatty acid synthase activity"/>
    <property type="evidence" value="ECO:0007669"/>
    <property type="project" value="TreeGrafter"/>
</dbReference>
<dbReference type="Gene3D" id="3.90.180.10">
    <property type="entry name" value="Medium-chain alcohol dehydrogenases, catalytic domain"/>
    <property type="match status" value="1"/>
</dbReference>
<dbReference type="PROSITE" id="PS00606">
    <property type="entry name" value="KS3_1"/>
    <property type="match status" value="1"/>
</dbReference>
<dbReference type="PANTHER" id="PTHR43775:SF29">
    <property type="entry name" value="ASPERFURANONE POLYKETIDE SYNTHASE AFOG-RELATED"/>
    <property type="match status" value="1"/>
</dbReference>
<dbReference type="InterPro" id="IPR014043">
    <property type="entry name" value="Acyl_transferase_dom"/>
</dbReference>
<dbReference type="PROSITE" id="PS52019">
    <property type="entry name" value="PKS_MFAS_DH"/>
    <property type="match status" value="1"/>
</dbReference>
<evidence type="ECO:0000256" key="4">
    <source>
        <dbReference type="ARBA" id="ARBA00022679"/>
    </source>
</evidence>
<dbReference type="SMART" id="SM00829">
    <property type="entry name" value="PKS_ER"/>
    <property type="match status" value="1"/>
</dbReference>
<evidence type="ECO:0008006" key="14">
    <source>
        <dbReference type="Google" id="ProtNLM"/>
    </source>
</evidence>
<dbReference type="CDD" id="cd05195">
    <property type="entry name" value="enoyl_red"/>
    <property type="match status" value="1"/>
</dbReference>
<dbReference type="InterPro" id="IPR020807">
    <property type="entry name" value="PKS_DH"/>
</dbReference>
<dbReference type="InterPro" id="IPR016039">
    <property type="entry name" value="Thiolase-like"/>
</dbReference>
<proteinExistence type="predicted"/>
<feature type="active site" description="Proton donor; for dehydratase activity" evidence="9">
    <location>
        <position position="1169"/>
    </location>
</feature>
<dbReference type="InterPro" id="IPR042104">
    <property type="entry name" value="PKS_dehydratase_sf"/>
</dbReference>
<dbReference type="GO" id="GO:0004315">
    <property type="term" value="F:3-oxoacyl-[acyl-carrier-protein] synthase activity"/>
    <property type="evidence" value="ECO:0007669"/>
    <property type="project" value="InterPro"/>
</dbReference>
<dbReference type="Proteomes" id="UP001251528">
    <property type="component" value="Unassembled WGS sequence"/>
</dbReference>
<dbReference type="SMART" id="SM00823">
    <property type="entry name" value="PKS_PP"/>
    <property type="match status" value="1"/>
</dbReference>
<dbReference type="InterPro" id="IPR020806">
    <property type="entry name" value="PKS_PP-bd"/>
</dbReference>
<dbReference type="InterPro" id="IPR013217">
    <property type="entry name" value="Methyltransf_12"/>
</dbReference>
<dbReference type="Gene3D" id="3.40.366.10">
    <property type="entry name" value="Malonyl-Coenzyme A Acyl Carrier Protein, domain 2"/>
    <property type="match status" value="2"/>
</dbReference>
<evidence type="ECO:0000313" key="13">
    <source>
        <dbReference type="Proteomes" id="UP001251528"/>
    </source>
</evidence>
<evidence type="ECO:0000256" key="2">
    <source>
        <dbReference type="ARBA" id="ARBA00022450"/>
    </source>
</evidence>
<evidence type="ECO:0000259" key="10">
    <source>
        <dbReference type="PROSITE" id="PS52004"/>
    </source>
</evidence>
<feature type="domain" description="Ketosynthase family 3 (KS3)" evidence="10">
    <location>
        <begin position="5"/>
        <end position="432"/>
    </location>
</feature>
<feature type="region of interest" description="C-terminal hotdog fold" evidence="9">
    <location>
        <begin position="1105"/>
        <end position="1265"/>
    </location>
</feature>
<dbReference type="InterPro" id="IPR029063">
    <property type="entry name" value="SAM-dependent_MTases_sf"/>
</dbReference>
<evidence type="ECO:0000256" key="6">
    <source>
        <dbReference type="ARBA" id="ARBA00023002"/>
    </source>
</evidence>
<feature type="region of interest" description="N-terminal hotdog fold" evidence="9">
    <location>
        <begin position="943"/>
        <end position="1075"/>
    </location>
</feature>
<dbReference type="SMART" id="SM00827">
    <property type="entry name" value="PKS_AT"/>
    <property type="match status" value="1"/>
</dbReference>
<evidence type="ECO:0000256" key="8">
    <source>
        <dbReference type="ARBA" id="ARBA00023315"/>
    </source>
</evidence>
<feature type="domain" description="PKS/mFAS DH" evidence="11">
    <location>
        <begin position="943"/>
        <end position="1265"/>
    </location>
</feature>
<dbReference type="GO" id="GO:0031177">
    <property type="term" value="F:phosphopantetheine binding"/>
    <property type="evidence" value="ECO:0007669"/>
    <property type="project" value="InterPro"/>
</dbReference>
<dbReference type="Pfam" id="PF13602">
    <property type="entry name" value="ADH_zinc_N_2"/>
    <property type="match status" value="1"/>
</dbReference>
<dbReference type="InterPro" id="IPR016035">
    <property type="entry name" value="Acyl_Trfase/lysoPLipase"/>
</dbReference>
<dbReference type="Gene3D" id="3.40.50.720">
    <property type="entry name" value="NAD(P)-binding Rossmann-like Domain"/>
    <property type="match status" value="1"/>
</dbReference>
<sequence length="2591" mass="288009">MASQVEPIAIIGMSFKFPGGAESTDAFWKILEEKTCTATDYPKDRFNIDAFWHHDASRRNIIKARKGHFLQSDIRSFDASCFSIPSHEVESMDPQHRGLLESAYHAFESAGLRMEDIKGSKTSVYVGCFTSDFATMQTRDTQSMPKYNALGTAGSMLANRISWFFDLCGESMYLDTACSSSLVALALACQSLLSGQSEMAVVGGSNLIIVPEFSVSLSNMNFLSPSGKCNSFDVKGDGYGRGEGLATLVLKPVSKAVADKNPIRGLIRSVGMNQDGYTSGGITKPSKDMQLKLIQDTYNKANLDMGLTRFFEAHGTGTAAGDPVEARAIGEAFYHHRSKDDPIYVGAVKSNFGHLEGCSGLAGVIKTILALERGTIPPNANFQELNHDIDAEFFHLEFPTECLPWPKSDDIRRASVNSFGFGGSNCNVVLESSEGYLKSLDYKTSYFYPLWCPIETEPSHFLHLPTPENANDAPIAFAQDKSLERNHIEPSQVLFKDRLKPQLLILSASDENGVARQAQSLSQLANEDARPRRTRINATLKDVLFTLNSCHTMLKWKSFSIVESLEDFSKLKETISTPTRDIGIAKPNLGLVFTGQGAQWAKMGYELLEWHVFKDSMLRSQRILENIGCTWNLIDELALSVRDSSVNIPTFSQAMTTAIQIALVDTIDFLKFPYSVVVADVLLELKDFERQDAEKSLATQITISCINSPANTTVSGQVASLDAFIAFLDSKKIFVRKLKVDVGYHSPQMKVVSGEYGEKLGKLRPREVTSRAKMVSSVLVNLVGVETVCSEEYWVRNMVSPVLFSEAVSICCANRNPENTTKHLDRRHLTQIFIDGWIEVGPHAALRGPLREIFESCTRKDLLYASLLLRDKCAMSTVLGTIGQLFCLGFEIDIDKAFRFSETESSMARFVVGLPQYPFDHSTIYWRESTRSKAFQFRQHGNHPLLGCQIADWNDQNTRWRFMISKDEIPWVSDHKVHGAMWYPAAGMIVMAVEAVKQLVANDHLNFEIQNVTFSAPIIVSETTAGTEAQIAMTSTANGGAARETDYEFRIYVKDSGSSWHEVCDGTIIPKKNLHPVLEVNKQDEGEYKSQFAQLEYEKALASCKCPIEASEMYSEAAENCGLQYGPSFQALTRIYCDERGQALAELKKLDQGAEDSSRPFTIHPATLDGVLQLALPALSKGLEEPLPTLVPSRVSRIWIASDDKDSSSMDRGFTSGSHVVHARSKLSSKRSAISHYTVFSKINMDIKIQIEGLELVEAARDEKLWSNEQVVKPTCYELHWKVDPTLLNKKELFAYCLRHRDGGINEPQEWYTTTRLVLLGFATEALEGMKLSKEKPIPRLEKYAIWLQARLNDYWSSIQTMDHESHLRQSLPSGVELQNLALKTESTGHRGAIGVLVGRNLRDILLGKIDPLQTLFADIQYVSEFYEELNTVGKAFSMLNAYLDAWAHKDPSLKFIEIGAGTSATTSIVLDVIAGLEAGPRYAEYMFTDISAFFFPAAQKRFETHDRILYKALDIEIDPSSQGFELETYDVVVAANVLHATKDLKHTLSNVRKLLKPQGKLILMEMTTPDSIETGFAWGSLPGWWQGMEEHRQLSPVVDEHRWDDALKKTGFNGTEQIFSDWDSNVCHGWSIMVSSATPQQEDQGETEKALDRATAIIPNMTIIVDDDKPNLQMRLAQKIMGMEWMSEEAWTESGLFVTFHQLLSQQNFAAKQCILLADLNKAHLQDTSPSIFRLYQKILMQSEYVLWIQTYEQNSESAPYYAMAEGLCRVCRNENPSAKIVTLTLEIIYDQSGLEKMANQIFKVMRATHQLFAPELISQNPELHNHEYMEITGYLCVNRLRQASYLNQHVFNRTVNPLQLQNFAAVPPVMMNITTPGLLDTIEWVEDAGTHAPLTETQVEVRVQAIGVNLKDCLTLLGRVNAEYLGSECAGIINRIGSRVTDFKLGDRVAVAYVNTYRTLVRAEDRFVMKIPDCMSFEDAAGVPTAFCTAYYCLYSAARLKKGESILIHAAAGGTGQAVVQIAQHIDAEIFATVGSASKRDFLVSRYGIREDHIFYSRDASFADGIRRMTNGRGVDVVINSLSGKLLVASWELIADYGRFIEIGRKDIDSRGFLPMFPFIRNATFTGVDLMGIIDGAGQKNLFMLREIFNLMASGVLSPSYPVQPHSIDRAHDAFRLLISGKSTGKVVLTMKQDAIIPVKASVDSDYRFAENATYAIAGGLGGIGRQIARWMVRRGACNILLLVRSGPHGHPKKMGLIQELEGKHVKVHCAVCDITDLGSVRKTIQDVARSMPPIKGCFQAAMIIRDRPFENMTYTEWCQALHPKVQGSWNLHLALPAGMDFFIMLSSAVCIFGNSGQANYSAGNTFQDALARHRVAHGERAVAIDLGLILGEGWVAERKNLQQRVMTLDQVLPLSQSELFALFDYFCNPNTPLPSPASSQIVTGLELPALILRAGRQIPESMTRPLFRAMHQVIPGGETITTAAAAGQVFATIFEEAGTLSLAGEAVAEALKTKLCKIFGLQPSDKSIHDRMESFGVDSLIALEIRNWLAKDVKASLAAHEVLGDVTLIETGLAAANKSELRPQRWGN</sequence>
<dbReference type="Pfam" id="PF02801">
    <property type="entry name" value="Ketoacyl-synt_C"/>
    <property type="match status" value="1"/>
</dbReference>
<keyword evidence="4" id="KW-0808">Transferase</keyword>
<comment type="caution">
    <text evidence="12">The sequence shown here is derived from an EMBL/GenBank/DDBJ whole genome shotgun (WGS) entry which is preliminary data.</text>
</comment>
<comment type="pathway">
    <text evidence="1">Secondary metabolite biosynthesis.</text>
</comment>
<dbReference type="Gene3D" id="3.10.129.110">
    <property type="entry name" value="Polyketide synthase dehydratase"/>
    <property type="match status" value="1"/>
</dbReference>
<dbReference type="SUPFAM" id="SSF53335">
    <property type="entry name" value="S-adenosyl-L-methionine-dependent methyltransferases"/>
    <property type="match status" value="1"/>
</dbReference>
<evidence type="ECO:0000256" key="3">
    <source>
        <dbReference type="ARBA" id="ARBA00022553"/>
    </source>
</evidence>
<dbReference type="InterPro" id="IPR014030">
    <property type="entry name" value="Ketoacyl_synth_N"/>
</dbReference>
<evidence type="ECO:0000313" key="12">
    <source>
        <dbReference type="EMBL" id="KAK2612687.1"/>
    </source>
</evidence>
<dbReference type="Pfam" id="PF08240">
    <property type="entry name" value="ADH_N"/>
    <property type="match status" value="1"/>
</dbReference>
<name>A0AAJ0FXN5_9HYPO</name>
<evidence type="ECO:0000256" key="1">
    <source>
        <dbReference type="ARBA" id="ARBA00005179"/>
    </source>
</evidence>
<dbReference type="SUPFAM" id="SSF55048">
    <property type="entry name" value="Probable ACP-binding domain of malonyl-CoA ACP transacylase"/>
    <property type="match status" value="1"/>
</dbReference>
<dbReference type="Pfam" id="PF21089">
    <property type="entry name" value="PKS_DH_N"/>
    <property type="match status" value="1"/>
</dbReference>
<evidence type="ECO:0000256" key="9">
    <source>
        <dbReference type="PROSITE-ProRule" id="PRU01363"/>
    </source>
</evidence>
<keyword evidence="7" id="KW-0511">Multifunctional enzyme</keyword>
<dbReference type="InterPro" id="IPR006162">
    <property type="entry name" value="Ppantetheine_attach_site"/>
</dbReference>
<dbReference type="InterPro" id="IPR050091">
    <property type="entry name" value="PKS_NRPS_Biosynth_Enz"/>
</dbReference>
<dbReference type="InterPro" id="IPR057326">
    <property type="entry name" value="KR_dom"/>
</dbReference>
<dbReference type="InterPro" id="IPR018201">
    <property type="entry name" value="Ketoacyl_synth_AS"/>
</dbReference>
<dbReference type="Gene3D" id="3.40.47.10">
    <property type="match status" value="1"/>
</dbReference>
<dbReference type="PROSITE" id="PS52004">
    <property type="entry name" value="KS3_2"/>
    <property type="match status" value="1"/>
</dbReference>
<organism evidence="12 13">
    <name type="scientific">Conoideocrella luteorostrata</name>
    <dbReference type="NCBI Taxonomy" id="1105319"/>
    <lineage>
        <taxon>Eukaryota</taxon>
        <taxon>Fungi</taxon>
        <taxon>Dikarya</taxon>
        <taxon>Ascomycota</taxon>
        <taxon>Pezizomycotina</taxon>
        <taxon>Sordariomycetes</taxon>
        <taxon>Hypocreomycetidae</taxon>
        <taxon>Hypocreales</taxon>
        <taxon>Clavicipitaceae</taxon>
        <taxon>Conoideocrella</taxon>
    </lineage>
</organism>
<dbReference type="GO" id="GO:1901336">
    <property type="term" value="P:lactone biosynthetic process"/>
    <property type="evidence" value="ECO:0007669"/>
    <property type="project" value="UniProtKB-ARBA"/>
</dbReference>
<dbReference type="SUPFAM" id="SSF52151">
    <property type="entry name" value="FabD/lysophospholipase-like"/>
    <property type="match status" value="1"/>
</dbReference>
<protein>
    <recommendedName>
        <fullName evidence="14">Polyketide synthase</fullName>
    </recommendedName>
</protein>
<dbReference type="EMBL" id="JASWJB010000013">
    <property type="protein sequence ID" value="KAK2612687.1"/>
    <property type="molecule type" value="Genomic_DNA"/>
</dbReference>
<keyword evidence="5" id="KW-0521">NADP</keyword>
<dbReference type="PANTHER" id="PTHR43775">
    <property type="entry name" value="FATTY ACID SYNTHASE"/>
    <property type="match status" value="1"/>
</dbReference>
<dbReference type="GO" id="GO:0006633">
    <property type="term" value="P:fatty acid biosynthetic process"/>
    <property type="evidence" value="ECO:0007669"/>
    <property type="project" value="InterPro"/>
</dbReference>
<evidence type="ECO:0000256" key="7">
    <source>
        <dbReference type="ARBA" id="ARBA00023268"/>
    </source>
</evidence>
<dbReference type="SUPFAM" id="SSF53901">
    <property type="entry name" value="Thiolase-like"/>
    <property type="match status" value="1"/>
</dbReference>
<dbReference type="InterPro" id="IPR013154">
    <property type="entry name" value="ADH-like_N"/>
</dbReference>